<proteinExistence type="predicted"/>
<accession>A0A4V4U8Z0</accession>
<dbReference type="AlphaFoldDB" id="A0A4V4U8Z0"/>
<gene>
    <name evidence="4" type="ORF">E5222_05465</name>
</gene>
<dbReference type="CDD" id="cd00082">
    <property type="entry name" value="HisKA"/>
    <property type="match status" value="1"/>
</dbReference>
<evidence type="ECO:0000259" key="3">
    <source>
        <dbReference type="SMART" id="SM00388"/>
    </source>
</evidence>
<dbReference type="RefSeq" id="WP_136692675.1">
    <property type="nucleotide sequence ID" value="NZ_SSHH01000001.1"/>
</dbReference>
<protein>
    <recommendedName>
        <fullName evidence="2">histidine kinase</fullName>
        <ecNumber evidence="2">2.7.13.3</ecNumber>
    </recommendedName>
</protein>
<evidence type="ECO:0000256" key="1">
    <source>
        <dbReference type="ARBA" id="ARBA00000085"/>
    </source>
</evidence>
<dbReference type="GO" id="GO:0000155">
    <property type="term" value="F:phosphorelay sensor kinase activity"/>
    <property type="evidence" value="ECO:0007669"/>
    <property type="project" value="InterPro"/>
</dbReference>
<dbReference type="SUPFAM" id="SSF47384">
    <property type="entry name" value="Homodimeric domain of signal transducing histidine kinase"/>
    <property type="match status" value="1"/>
</dbReference>
<feature type="domain" description="Signal transduction histidine kinase dimerisation/phosphoacceptor" evidence="3">
    <location>
        <begin position="368"/>
        <end position="436"/>
    </location>
</feature>
<sequence>MLFDDRLATVLRSPTRGEAAARTQFRQLLDLLGSAPADEEGLTIEGWRQLSEQAAELTPEEREQIMLRPALEMRDQHLLTFLAFYRLGELAEAIPAEERSRILREPGLRLRNRRLVHVLAEGDAKPAAAAVATARLTEEDWLALIPQMPVMARGFLRHRRDLPPSAKELLAQLGVRDHVLPMPEGMEIPLAEPEAEPVPEPAAPAPAVSVASAGALKDRDGIRTLLLRIEAFREGRRDAASAPRLPLGDTPEDTSDTLTQFAFTTDREGRIDWADMPLAPLVAGMRLDAEGPGVIAVLEDDAAKAMQQRRPLRNARLTIDAAPAIAGEWRVDAAPVFTEADGYFTGFSGRMRRALPAPVEAVEEGSDTAADRMRQLLHELRTPVNAIQGFAEIIQQQVFGPAPNEYRALAAAVAVDAAKLLAGFDEVDRMSRLETRALALEPGDGDLREVVVDTLRRLDGALRSRGAGFDLITRGSPFTPGIARPDLLGLTWRILASLGGALAPAERCEVELTSDGEHIAMRCQLPASLSEMENPLCAPLPEKRPALSSGMFGTGFSLRLARAELASVGGSLIIADGWLEARLGILTPRPALHSTGERNDDAA</sequence>
<dbReference type="SMART" id="SM00388">
    <property type="entry name" value="HisKA"/>
    <property type="match status" value="1"/>
</dbReference>
<dbReference type="EC" id="2.7.13.3" evidence="2"/>
<keyword evidence="5" id="KW-1185">Reference proteome</keyword>
<evidence type="ECO:0000313" key="5">
    <source>
        <dbReference type="Proteomes" id="UP000309389"/>
    </source>
</evidence>
<evidence type="ECO:0000256" key="2">
    <source>
        <dbReference type="ARBA" id="ARBA00012438"/>
    </source>
</evidence>
<keyword evidence="4" id="KW-0808">Transferase</keyword>
<dbReference type="Gene3D" id="1.10.287.130">
    <property type="match status" value="1"/>
</dbReference>
<keyword evidence="4" id="KW-0418">Kinase</keyword>
<reference evidence="4 5" key="1">
    <citation type="submission" date="2019-04" db="EMBL/GenBank/DDBJ databases">
        <title>Altererythrobacter aquimixticola sp. nov., isolated from sediment of junction between the ocean and a freshwater spring.</title>
        <authorList>
            <person name="Yoon J.-H."/>
        </authorList>
    </citation>
    <scope>NUCLEOTIDE SEQUENCE [LARGE SCALE GENOMIC DNA]</scope>
    <source>
        <strain evidence="4 5">SSKS-13</strain>
    </source>
</reference>
<comment type="catalytic activity">
    <reaction evidence="1">
        <text>ATP + protein L-histidine = ADP + protein N-phospho-L-histidine.</text>
        <dbReference type="EC" id="2.7.13.3"/>
    </reaction>
</comment>
<dbReference type="InterPro" id="IPR003661">
    <property type="entry name" value="HisK_dim/P_dom"/>
</dbReference>
<dbReference type="OrthoDB" id="9813151at2"/>
<organism evidence="4 5">
    <name type="scientific">Alteraurantiacibacter aquimixticola</name>
    <dbReference type="NCBI Taxonomy" id="2489173"/>
    <lineage>
        <taxon>Bacteria</taxon>
        <taxon>Pseudomonadati</taxon>
        <taxon>Pseudomonadota</taxon>
        <taxon>Alphaproteobacteria</taxon>
        <taxon>Sphingomonadales</taxon>
        <taxon>Erythrobacteraceae</taxon>
        <taxon>Alteraurantiacibacter</taxon>
    </lineage>
</organism>
<evidence type="ECO:0000313" key="4">
    <source>
        <dbReference type="EMBL" id="TIX51887.1"/>
    </source>
</evidence>
<dbReference type="Pfam" id="PF00512">
    <property type="entry name" value="HisKA"/>
    <property type="match status" value="1"/>
</dbReference>
<dbReference type="EMBL" id="SSHH01000001">
    <property type="protein sequence ID" value="TIX51887.1"/>
    <property type="molecule type" value="Genomic_DNA"/>
</dbReference>
<dbReference type="Proteomes" id="UP000309389">
    <property type="component" value="Unassembled WGS sequence"/>
</dbReference>
<name>A0A4V4U8Z0_9SPHN</name>
<comment type="caution">
    <text evidence="4">The sequence shown here is derived from an EMBL/GenBank/DDBJ whole genome shotgun (WGS) entry which is preliminary data.</text>
</comment>
<dbReference type="InterPro" id="IPR036097">
    <property type="entry name" value="HisK_dim/P_sf"/>
</dbReference>